<dbReference type="InterPro" id="IPR006143">
    <property type="entry name" value="RND_pump_MFP"/>
</dbReference>
<dbReference type="Pfam" id="PF25917">
    <property type="entry name" value="BSH_RND"/>
    <property type="match status" value="1"/>
</dbReference>
<evidence type="ECO:0000313" key="8">
    <source>
        <dbReference type="EMBL" id="GGH82173.1"/>
    </source>
</evidence>
<dbReference type="Gene3D" id="2.40.30.170">
    <property type="match status" value="1"/>
</dbReference>
<dbReference type="NCBIfam" id="TIGR01730">
    <property type="entry name" value="RND_mfp"/>
    <property type="match status" value="1"/>
</dbReference>
<dbReference type="PANTHER" id="PTHR30469:SF36">
    <property type="entry name" value="BLL3903 PROTEIN"/>
    <property type="match status" value="1"/>
</dbReference>
<comment type="similarity">
    <text evidence="2">Belongs to the membrane fusion protein (MFP) (TC 8.A.1) family.</text>
</comment>
<comment type="subcellular location">
    <subcellularLocation>
        <location evidence="1">Cell envelope</location>
    </subcellularLocation>
</comment>
<evidence type="ECO:0000259" key="6">
    <source>
        <dbReference type="Pfam" id="PF25954"/>
    </source>
</evidence>
<gene>
    <name evidence="8" type="ORF">GCM10011379_55660</name>
</gene>
<protein>
    <submittedName>
        <fullName evidence="8">MexH family multidrug efflux RND transporter periplasmic adaptor subunit</fullName>
    </submittedName>
</protein>
<feature type="domain" description="Multidrug resistance protein MdtA-like barrel-sandwich hybrid" evidence="5">
    <location>
        <begin position="47"/>
        <end position="166"/>
    </location>
</feature>
<dbReference type="EMBL" id="BMIB01000007">
    <property type="protein sequence ID" value="GGH82173.1"/>
    <property type="molecule type" value="Genomic_DNA"/>
</dbReference>
<dbReference type="Pfam" id="PF25876">
    <property type="entry name" value="HH_MFP_RND"/>
    <property type="match status" value="1"/>
</dbReference>
<dbReference type="InterPro" id="IPR058625">
    <property type="entry name" value="MdtA-like_BSH"/>
</dbReference>
<dbReference type="AlphaFoldDB" id="A0A917J5V4"/>
<evidence type="ECO:0000259" key="7">
    <source>
        <dbReference type="Pfam" id="PF25967"/>
    </source>
</evidence>
<evidence type="ECO:0000256" key="1">
    <source>
        <dbReference type="ARBA" id="ARBA00004196"/>
    </source>
</evidence>
<organism evidence="8 9">
    <name type="scientific">Filimonas zeae</name>
    <dbReference type="NCBI Taxonomy" id="1737353"/>
    <lineage>
        <taxon>Bacteria</taxon>
        <taxon>Pseudomonadati</taxon>
        <taxon>Bacteroidota</taxon>
        <taxon>Chitinophagia</taxon>
        <taxon>Chitinophagales</taxon>
        <taxon>Chitinophagaceae</taxon>
        <taxon>Filimonas</taxon>
    </lineage>
</organism>
<evidence type="ECO:0000256" key="3">
    <source>
        <dbReference type="ARBA" id="ARBA00022448"/>
    </source>
</evidence>
<proteinExistence type="inferred from homology"/>
<feature type="domain" description="Multidrug resistance protein MdtA-like C-terminal permuted SH3" evidence="7">
    <location>
        <begin position="258"/>
        <end position="315"/>
    </location>
</feature>
<comment type="caution">
    <text evidence="8">The sequence shown here is derived from an EMBL/GenBank/DDBJ whole genome shotgun (WGS) entry which is preliminary data.</text>
</comment>
<evidence type="ECO:0000256" key="2">
    <source>
        <dbReference type="ARBA" id="ARBA00009477"/>
    </source>
</evidence>
<dbReference type="Pfam" id="PF25954">
    <property type="entry name" value="Beta-barrel_RND_2"/>
    <property type="match status" value="1"/>
</dbReference>
<dbReference type="InterPro" id="IPR058627">
    <property type="entry name" value="MdtA-like_C"/>
</dbReference>
<evidence type="ECO:0000259" key="4">
    <source>
        <dbReference type="Pfam" id="PF25876"/>
    </source>
</evidence>
<dbReference type="PANTHER" id="PTHR30469">
    <property type="entry name" value="MULTIDRUG RESISTANCE PROTEIN MDTA"/>
    <property type="match status" value="1"/>
</dbReference>
<feature type="domain" description="CusB-like beta-barrel" evidence="6">
    <location>
        <begin position="181"/>
        <end position="251"/>
    </location>
</feature>
<feature type="domain" description="Multidrug resistance protein MdtA-like alpha-helical hairpin" evidence="4">
    <location>
        <begin position="81"/>
        <end position="141"/>
    </location>
</feature>
<name>A0A917J5V4_9BACT</name>
<reference evidence="8" key="1">
    <citation type="journal article" date="2014" name="Int. J. Syst. Evol. Microbiol.">
        <title>Complete genome sequence of Corynebacterium casei LMG S-19264T (=DSM 44701T), isolated from a smear-ripened cheese.</title>
        <authorList>
            <consortium name="US DOE Joint Genome Institute (JGI-PGF)"/>
            <person name="Walter F."/>
            <person name="Albersmeier A."/>
            <person name="Kalinowski J."/>
            <person name="Ruckert C."/>
        </authorList>
    </citation>
    <scope>NUCLEOTIDE SEQUENCE</scope>
    <source>
        <strain evidence="8">CGMCC 1.15290</strain>
    </source>
</reference>
<dbReference type="Gene3D" id="2.40.50.100">
    <property type="match status" value="1"/>
</dbReference>
<accession>A0A917J5V4</accession>
<sequence length="348" mass="36961">MVACGKKKQPEKTSSAAQATVVDVIVARYSNVVNTVEANGTVIANEFVELRPEVSGRLTYLNVPEGKYIEAGTVIARVNDADLQAQLNKTKVQLQLAEKTEERLRTLLDINGVNQADYDAALNAVNGFKADIAYTQAMIDKTVVRAPFSGTVGLRQVSPGAFVNNTSILATMQQLNQLKIDFTLPEQYGNLVRTGGTVEVELDGPQAARRKASIIAIEPQANTVTRNLKVRAVIGADGKTNPGAFVKVYVGAGASNKAILIPTNAIIPDDKNKQVVLVKNGKASFVSVQTGLRQSSNVAVTKGMQEGDTLVVNGVLFAQPNAAVKVRQVKSLEQLVDSTATGTGGSKN</sequence>
<evidence type="ECO:0000313" key="9">
    <source>
        <dbReference type="Proteomes" id="UP000627292"/>
    </source>
</evidence>
<keyword evidence="9" id="KW-1185">Reference proteome</keyword>
<evidence type="ECO:0000259" key="5">
    <source>
        <dbReference type="Pfam" id="PF25917"/>
    </source>
</evidence>
<dbReference type="GO" id="GO:1990281">
    <property type="term" value="C:efflux pump complex"/>
    <property type="evidence" value="ECO:0007669"/>
    <property type="project" value="TreeGrafter"/>
</dbReference>
<dbReference type="SUPFAM" id="SSF111369">
    <property type="entry name" value="HlyD-like secretion proteins"/>
    <property type="match status" value="1"/>
</dbReference>
<dbReference type="InterPro" id="IPR058792">
    <property type="entry name" value="Beta-barrel_RND_2"/>
</dbReference>
<dbReference type="Gene3D" id="1.10.287.470">
    <property type="entry name" value="Helix hairpin bin"/>
    <property type="match status" value="1"/>
</dbReference>
<dbReference type="GO" id="GO:0015562">
    <property type="term" value="F:efflux transmembrane transporter activity"/>
    <property type="evidence" value="ECO:0007669"/>
    <property type="project" value="TreeGrafter"/>
</dbReference>
<dbReference type="Pfam" id="PF25967">
    <property type="entry name" value="RND-MFP_C"/>
    <property type="match status" value="1"/>
</dbReference>
<keyword evidence="3" id="KW-0813">Transport</keyword>
<dbReference type="Proteomes" id="UP000627292">
    <property type="component" value="Unassembled WGS sequence"/>
</dbReference>
<dbReference type="InterPro" id="IPR058624">
    <property type="entry name" value="MdtA-like_HH"/>
</dbReference>
<reference evidence="8" key="2">
    <citation type="submission" date="2020-09" db="EMBL/GenBank/DDBJ databases">
        <authorList>
            <person name="Sun Q."/>
            <person name="Zhou Y."/>
        </authorList>
    </citation>
    <scope>NUCLEOTIDE SEQUENCE</scope>
    <source>
        <strain evidence="8">CGMCC 1.15290</strain>
    </source>
</reference>
<dbReference type="Gene3D" id="2.40.420.20">
    <property type="match status" value="1"/>
</dbReference>